<dbReference type="EMBL" id="WNDP01000025">
    <property type="protein sequence ID" value="KAF1026309.1"/>
    <property type="molecule type" value="Genomic_DNA"/>
</dbReference>
<organism evidence="2 3">
    <name type="scientific">Acinetobacter bereziniae</name>
    <name type="common">Acinetobacter genomosp. 10</name>
    <dbReference type="NCBI Taxonomy" id="106648"/>
    <lineage>
        <taxon>Bacteria</taxon>
        <taxon>Pseudomonadati</taxon>
        <taxon>Pseudomonadota</taxon>
        <taxon>Gammaproteobacteria</taxon>
        <taxon>Moraxellales</taxon>
        <taxon>Moraxellaceae</taxon>
        <taxon>Acinetobacter</taxon>
    </lineage>
</organism>
<dbReference type="Proteomes" id="UP000490535">
    <property type="component" value="Unassembled WGS sequence"/>
</dbReference>
<evidence type="ECO:0000256" key="1">
    <source>
        <dbReference type="SAM" id="SignalP"/>
    </source>
</evidence>
<dbReference type="AlphaFoldDB" id="A0A833PFJ5"/>
<feature type="signal peptide" evidence="1">
    <location>
        <begin position="1"/>
        <end position="22"/>
    </location>
</feature>
<gene>
    <name evidence="2" type="ORF">GAK29_01343</name>
</gene>
<evidence type="ECO:0000313" key="3">
    <source>
        <dbReference type="Proteomes" id="UP000490535"/>
    </source>
</evidence>
<reference evidence="3" key="1">
    <citation type="journal article" date="2020" name="MBio">
        <title>Horizontal gene transfer to a defensive symbiont with a reduced genome amongst a multipartite beetle microbiome.</title>
        <authorList>
            <person name="Waterworth S.C."/>
            <person name="Florez L.V."/>
            <person name="Rees E.R."/>
            <person name="Hertweck C."/>
            <person name="Kaltenpoth M."/>
            <person name="Kwan J.C."/>
        </authorList>
    </citation>
    <scope>NUCLEOTIDE SEQUENCE [LARGE SCALE GENOMIC DNA]</scope>
</reference>
<protein>
    <recommendedName>
        <fullName evidence="4">TonB C-terminal domain-containing protein</fullName>
    </recommendedName>
</protein>
<dbReference type="SUPFAM" id="SSF74653">
    <property type="entry name" value="TolA/TonB C-terminal domain"/>
    <property type="match status" value="1"/>
</dbReference>
<evidence type="ECO:0008006" key="4">
    <source>
        <dbReference type="Google" id="ProtNLM"/>
    </source>
</evidence>
<feature type="chain" id="PRO_5032398281" description="TonB C-terminal domain-containing protein" evidence="1">
    <location>
        <begin position="23"/>
        <end position="140"/>
    </location>
</feature>
<comment type="caution">
    <text evidence="2">The sequence shown here is derived from an EMBL/GenBank/DDBJ whole genome shotgun (WGS) entry which is preliminary data.</text>
</comment>
<accession>A0A833PFJ5</accession>
<name>A0A833PFJ5_ACIBZ</name>
<sequence>MKNKIMALIFLTALSSLHAAYAYNFINRLIMGKNGMVVDEDVFFTPRIQPEWIVPVSPQFSPEDAEYVHQTAKQANYFVELEFWVNEKGDVIDVQILNANIDDFKTEEILSAAKKAKMTYNFKPNTHFPFRFISSFYFLN</sequence>
<evidence type="ECO:0000313" key="2">
    <source>
        <dbReference type="EMBL" id="KAF1026309.1"/>
    </source>
</evidence>
<keyword evidence="1" id="KW-0732">Signal</keyword>
<proteinExistence type="predicted"/>